<gene>
    <name evidence="4" type="ORF">HPP92_024761</name>
</gene>
<dbReference type="InterPro" id="IPR050302">
    <property type="entry name" value="Rab_GAP_TBC_domain"/>
</dbReference>
<feature type="compositionally biased region" description="Basic and acidic residues" evidence="2">
    <location>
        <begin position="790"/>
        <end position="812"/>
    </location>
</feature>
<dbReference type="GO" id="GO:0031267">
    <property type="term" value="F:small GTPase binding"/>
    <property type="evidence" value="ECO:0007669"/>
    <property type="project" value="TreeGrafter"/>
</dbReference>
<feature type="region of interest" description="Disordered" evidence="2">
    <location>
        <begin position="752"/>
        <end position="831"/>
    </location>
</feature>
<sequence length="831" mass="94308">MKGKDRKIVTADYKRDTYGFVVRPQHLQRYGECAKIYKEEEKERAQRWKVFLARITESAETPLDELLAGKSGFSSAAKSVAKDVGQTKIRDANDLDERNTKTSGYLGTSNNDQSEESVTREDADTSDCDNLERLEKSDLFIYTYHTEPSKSQGSEAAIGAASDPFIKGLQSLKDSMYANFHCTLVVIEKMMSYRVNKKTSTSSQQVLERNRNLLAPIDEAKPWEENFDQEFYDMVQADAIQDLSSNIDEAASNHVLEVPSFPWKEELECLVQGGLPMGLRGELWQAFVGVGIRKVDGYYHQLLCQESNTTQKRFNDNGHLPARPQTEKWKWQIEKDLPRTFPGHPALDEDGRNALRRLLTAYARHNPSVGYCQAMNFFAGLLLLLMTEENAFWTLLGIIDDYFEGYYSEEMIESQVDQLVFDDIVREKFPKLANHLDYLGVQVAWVTGPWFLSIFLNMLPWESVLRIWDVLLFDGNRVMLFRTALALMELYGPALVTTKDAGDAVTLLQSLASSTFDSSLLVLTACMGFQSVNEGKLQELRKKHRHEILASMKERSRGLRDSKGLASKLYSFKHDPVSLLPEAKSAEGLDGKQINGNEPKKVGVCNAFADFDLKEQVKWLKVELCRLLEEKRSAVIRAEELETALMEMAKLDNRRVLCAKVERLEQEVSELRQALTDRQEQERAMIQVLMKVEKGQKVTEDARITAEQDAAAQKYAAHVMQEKYEEAMSLLTQMEERAVMAETMLEATLQYQSGQGKAMQQTPESPRTPRSGLDSPVRRGLLSIPFGLGWRDKNKGKLNTEESSEQKARTNDEQNASTELNDDVNAPQTYP</sequence>
<feature type="region of interest" description="Disordered" evidence="2">
    <location>
        <begin position="89"/>
        <end position="127"/>
    </location>
</feature>
<keyword evidence="1" id="KW-0175">Coiled coil</keyword>
<dbReference type="FunFam" id="1.10.472.80:FF:000013">
    <property type="entry name" value="TBC1 domain family member 8B"/>
    <property type="match status" value="1"/>
</dbReference>
<name>A0A835U9J8_VANPL</name>
<dbReference type="OrthoDB" id="17687at2759"/>
<dbReference type="Pfam" id="PF00566">
    <property type="entry name" value="RabGAP-TBC"/>
    <property type="match status" value="1"/>
</dbReference>
<dbReference type="SMART" id="SM00164">
    <property type="entry name" value="TBC"/>
    <property type="match status" value="1"/>
</dbReference>
<dbReference type="InterPro" id="IPR000195">
    <property type="entry name" value="Rab-GAP-TBC_dom"/>
</dbReference>
<dbReference type="FunFam" id="1.10.8.270:FF:000018">
    <property type="entry name" value="Ypt/Rab-GAP domain of gyp1p superfamily protein"/>
    <property type="match status" value="1"/>
</dbReference>
<protein>
    <recommendedName>
        <fullName evidence="3">Rab-GAP TBC domain-containing protein</fullName>
    </recommendedName>
</protein>
<feature type="compositionally biased region" description="Basic and acidic residues" evidence="2">
    <location>
        <begin position="89"/>
        <end position="100"/>
    </location>
</feature>
<accession>A0A835U9J8</accession>
<evidence type="ECO:0000256" key="1">
    <source>
        <dbReference type="SAM" id="Coils"/>
    </source>
</evidence>
<dbReference type="InterPro" id="IPR035969">
    <property type="entry name" value="Rab-GAP_TBC_sf"/>
</dbReference>
<dbReference type="SUPFAM" id="SSF47923">
    <property type="entry name" value="Ypt/Rab-GAP domain of gyp1p"/>
    <property type="match status" value="2"/>
</dbReference>
<evidence type="ECO:0000313" key="4">
    <source>
        <dbReference type="EMBL" id="KAG0453457.1"/>
    </source>
</evidence>
<dbReference type="PANTHER" id="PTHR47219:SF20">
    <property type="entry name" value="TBC1 DOMAIN FAMILY MEMBER 2B"/>
    <property type="match status" value="1"/>
</dbReference>
<feature type="domain" description="Rab-GAP TBC" evidence="3">
    <location>
        <begin position="274"/>
        <end position="475"/>
    </location>
</feature>
<proteinExistence type="predicted"/>
<dbReference type="PROSITE" id="PS50086">
    <property type="entry name" value="TBC_RABGAP"/>
    <property type="match status" value="1"/>
</dbReference>
<feature type="compositionally biased region" description="Polar residues" evidence="2">
    <location>
        <begin position="101"/>
        <end position="112"/>
    </location>
</feature>
<organism evidence="4 5">
    <name type="scientific">Vanilla planifolia</name>
    <name type="common">Vanilla</name>
    <dbReference type="NCBI Taxonomy" id="51239"/>
    <lineage>
        <taxon>Eukaryota</taxon>
        <taxon>Viridiplantae</taxon>
        <taxon>Streptophyta</taxon>
        <taxon>Embryophyta</taxon>
        <taxon>Tracheophyta</taxon>
        <taxon>Spermatophyta</taxon>
        <taxon>Magnoliopsida</taxon>
        <taxon>Liliopsida</taxon>
        <taxon>Asparagales</taxon>
        <taxon>Orchidaceae</taxon>
        <taxon>Vanilloideae</taxon>
        <taxon>Vanilleae</taxon>
        <taxon>Vanilla</taxon>
    </lineage>
</organism>
<dbReference type="Gene3D" id="1.10.472.80">
    <property type="entry name" value="Ypt/Rab-GAP domain of gyp1p, domain 3"/>
    <property type="match status" value="1"/>
</dbReference>
<dbReference type="AlphaFoldDB" id="A0A835U9J8"/>
<evidence type="ECO:0000256" key="2">
    <source>
        <dbReference type="SAM" id="MobiDB-lite"/>
    </source>
</evidence>
<reference evidence="4 5" key="1">
    <citation type="journal article" date="2020" name="Nat. Food">
        <title>A phased Vanilla planifolia genome enables genetic improvement of flavour and production.</title>
        <authorList>
            <person name="Hasing T."/>
            <person name="Tang H."/>
            <person name="Brym M."/>
            <person name="Khazi F."/>
            <person name="Huang T."/>
            <person name="Chambers A.H."/>
        </authorList>
    </citation>
    <scope>NUCLEOTIDE SEQUENCE [LARGE SCALE GENOMIC DNA]</scope>
    <source>
        <tissue evidence="4">Leaf</tissue>
    </source>
</reference>
<dbReference type="GO" id="GO:0005096">
    <property type="term" value="F:GTPase activator activity"/>
    <property type="evidence" value="ECO:0007669"/>
    <property type="project" value="TreeGrafter"/>
</dbReference>
<comment type="caution">
    <text evidence="4">The sequence shown here is derived from an EMBL/GenBank/DDBJ whole genome shotgun (WGS) entry which is preliminary data.</text>
</comment>
<dbReference type="PANTHER" id="PTHR47219">
    <property type="entry name" value="RAB GTPASE-ACTIVATING PROTEIN 1-LIKE"/>
    <property type="match status" value="1"/>
</dbReference>
<feature type="coiled-coil region" evidence="1">
    <location>
        <begin position="654"/>
        <end position="684"/>
    </location>
</feature>
<feature type="compositionally biased region" description="Polar residues" evidence="2">
    <location>
        <begin position="752"/>
        <end position="765"/>
    </location>
</feature>
<dbReference type="Gene3D" id="1.10.8.270">
    <property type="entry name" value="putative rabgap domain of human tbc1 domain family member 14 like domains"/>
    <property type="match status" value="1"/>
</dbReference>
<evidence type="ECO:0000313" key="5">
    <source>
        <dbReference type="Proteomes" id="UP000639772"/>
    </source>
</evidence>
<evidence type="ECO:0000259" key="3">
    <source>
        <dbReference type="PROSITE" id="PS50086"/>
    </source>
</evidence>
<dbReference type="EMBL" id="JADCNM010000014">
    <property type="protein sequence ID" value="KAG0453457.1"/>
    <property type="molecule type" value="Genomic_DNA"/>
</dbReference>
<dbReference type="Proteomes" id="UP000639772">
    <property type="component" value="Unassembled WGS sequence"/>
</dbReference>